<dbReference type="STRING" id="458.Lrub_2330"/>
<name>A0A0W0XLI2_9GAMM</name>
<dbReference type="PATRIC" id="fig|458.5.peg.2431"/>
<sequence length="84" mass="10018">MRYNAANPSLFKRYVQYDYGKPTLLPPVQGEDNLVFFLRKSRELINSIIMNGDFDKLETERLIIFLIKTNHAHTEFALYWISKY</sequence>
<dbReference type="EMBL" id="LNYT01000022">
    <property type="protein sequence ID" value="KTD45533.1"/>
    <property type="molecule type" value="Genomic_DNA"/>
</dbReference>
<gene>
    <name evidence="1" type="ORF">Lrub_2330</name>
</gene>
<accession>A0A0W0XLI2</accession>
<reference evidence="1 2" key="1">
    <citation type="submission" date="2015-11" db="EMBL/GenBank/DDBJ databases">
        <title>Genomic analysis of 38 Legionella species identifies large and diverse effector repertoires.</title>
        <authorList>
            <person name="Burstein D."/>
            <person name="Amaro F."/>
            <person name="Zusman T."/>
            <person name="Lifshitz Z."/>
            <person name="Cohen O."/>
            <person name="Gilbert J.A."/>
            <person name="Pupko T."/>
            <person name="Shuman H.A."/>
            <person name="Segal G."/>
        </authorList>
    </citation>
    <scope>NUCLEOTIDE SEQUENCE [LARGE SCALE GENOMIC DNA]</scope>
    <source>
        <strain evidence="1 2">WA-270A-C2</strain>
    </source>
</reference>
<keyword evidence="2" id="KW-1185">Reference proteome</keyword>
<dbReference type="AlphaFoldDB" id="A0A0W0XLI2"/>
<proteinExistence type="predicted"/>
<dbReference type="Proteomes" id="UP000054608">
    <property type="component" value="Unassembled WGS sequence"/>
</dbReference>
<evidence type="ECO:0000313" key="1">
    <source>
        <dbReference type="EMBL" id="KTD45533.1"/>
    </source>
</evidence>
<evidence type="ECO:0000313" key="2">
    <source>
        <dbReference type="Proteomes" id="UP000054608"/>
    </source>
</evidence>
<comment type="caution">
    <text evidence="1">The sequence shown here is derived from an EMBL/GenBank/DDBJ whole genome shotgun (WGS) entry which is preliminary data.</text>
</comment>
<protein>
    <submittedName>
        <fullName evidence="1">Uncharacterized protein</fullName>
    </submittedName>
</protein>
<organism evidence="1 2">
    <name type="scientific">Legionella rubrilucens</name>
    <dbReference type="NCBI Taxonomy" id="458"/>
    <lineage>
        <taxon>Bacteria</taxon>
        <taxon>Pseudomonadati</taxon>
        <taxon>Pseudomonadota</taxon>
        <taxon>Gammaproteobacteria</taxon>
        <taxon>Legionellales</taxon>
        <taxon>Legionellaceae</taxon>
        <taxon>Legionella</taxon>
    </lineage>
</organism>